<reference evidence="1 2" key="1">
    <citation type="submission" date="2023-12" db="EMBL/GenBank/DDBJ databases">
        <title>the genome sequence of Hyalangium sp. s54d21.</title>
        <authorList>
            <person name="Zhang X."/>
        </authorList>
    </citation>
    <scope>NUCLEOTIDE SEQUENCE [LARGE SCALE GENOMIC DNA]</scope>
    <source>
        <strain evidence="2">s54d21</strain>
    </source>
</reference>
<comment type="caution">
    <text evidence="1">The sequence shown here is derived from an EMBL/GenBank/DDBJ whole genome shotgun (WGS) entry which is preliminary data.</text>
</comment>
<proteinExistence type="predicted"/>
<accession>A0ABU5HHR6</accession>
<dbReference type="Proteomes" id="UP001291309">
    <property type="component" value="Unassembled WGS sequence"/>
</dbReference>
<sequence>MTNLTNNGVSSYAGEIAGNGTWAVSTLANALHLDYYVDGSLRASDERPGTSGYWYYSGGGYGCGSHSFEVRAYPMVIDSNNNRTVCWSSPMTLSQSVVQTCPTASLSCSRNLATGYVNCTGSGSGGEPSYQYQWNIRYSNDYSSWESGWFSNGTSYSEYCPRGFYVDAYYWNAQLQLRVVDFAGMSSTVVSSQNYLCVDPP</sequence>
<gene>
    <name evidence="1" type="ORF">SYV04_41820</name>
</gene>
<organism evidence="1 2">
    <name type="scientific">Hyalangium rubrum</name>
    <dbReference type="NCBI Taxonomy" id="3103134"/>
    <lineage>
        <taxon>Bacteria</taxon>
        <taxon>Pseudomonadati</taxon>
        <taxon>Myxococcota</taxon>
        <taxon>Myxococcia</taxon>
        <taxon>Myxococcales</taxon>
        <taxon>Cystobacterineae</taxon>
        <taxon>Archangiaceae</taxon>
        <taxon>Hyalangium</taxon>
    </lineage>
</organism>
<evidence type="ECO:0000313" key="2">
    <source>
        <dbReference type="Proteomes" id="UP001291309"/>
    </source>
</evidence>
<keyword evidence="2" id="KW-1185">Reference proteome</keyword>
<dbReference type="EMBL" id="JAXIVS010000026">
    <property type="protein sequence ID" value="MDY7232999.1"/>
    <property type="molecule type" value="Genomic_DNA"/>
</dbReference>
<name>A0ABU5HHR6_9BACT</name>
<protein>
    <submittedName>
        <fullName evidence="1">Uncharacterized protein</fullName>
    </submittedName>
</protein>
<dbReference type="RefSeq" id="WP_321551712.1">
    <property type="nucleotide sequence ID" value="NZ_JAXIVS010000026.1"/>
</dbReference>
<evidence type="ECO:0000313" key="1">
    <source>
        <dbReference type="EMBL" id="MDY7232999.1"/>
    </source>
</evidence>